<organism evidence="2 3">
    <name type="scientific">Lacicoccus alkaliphilus DSM 16010</name>
    <dbReference type="NCBI Taxonomy" id="1123231"/>
    <lineage>
        <taxon>Bacteria</taxon>
        <taxon>Bacillati</taxon>
        <taxon>Bacillota</taxon>
        <taxon>Bacilli</taxon>
        <taxon>Bacillales</taxon>
        <taxon>Salinicoccaceae</taxon>
        <taxon>Lacicoccus</taxon>
    </lineage>
</organism>
<evidence type="ECO:0000313" key="3">
    <source>
        <dbReference type="Proteomes" id="UP000184206"/>
    </source>
</evidence>
<accession>A0A1M7G639</accession>
<proteinExistence type="predicted"/>
<dbReference type="STRING" id="1123231.SAMN02745189_01586"/>
<gene>
    <name evidence="2" type="ORF">SAMN02745189_01586</name>
</gene>
<dbReference type="EMBL" id="FRCF01000005">
    <property type="protein sequence ID" value="SHM11605.1"/>
    <property type="molecule type" value="Genomic_DNA"/>
</dbReference>
<dbReference type="OrthoDB" id="2388670at2"/>
<feature type="transmembrane region" description="Helical" evidence="1">
    <location>
        <begin position="91"/>
        <end position="110"/>
    </location>
</feature>
<dbReference type="AlphaFoldDB" id="A0A1M7G639"/>
<keyword evidence="1" id="KW-1133">Transmembrane helix</keyword>
<dbReference type="Proteomes" id="UP000184206">
    <property type="component" value="Unassembled WGS sequence"/>
</dbReference>
<keyword evidence="1" id="KW-0472">Membrane</keyword>
<reference evidence="2 3" key="1">
    <citation type="submission" date="2016-11" db="EMBL/GenBank/DDBJ databases">
        <authorList>
            <person name="Jaros S."/>
            <person name="Januszkiewicz K."/>
            <person name="Wedrychowicz H."/>
        </authorList>
    </citation>
    <scope>NUCLEOTIDE SEQUENCE [LARGE SCALE GENOMIC DNA]</scope>
    <source>
        <strain evidence="2 3">DSM 16010</strain>
    </source>
</reference>
<name>A0A1M7G639_9BACL</name>
<feature type="transmembrane region" description="Helical" evidence="1">
    <location>
        <begin position="61"/>
        <end position="79"/>
    </location>
</feature>
<protein>
    <submittedName>
        <fullName evidence="2">Uncharacterized protein</fullName>
    </submittedName>
</protein>
<evidence type="ECO:0000313" key="2">
    <source>
        <dbReference type="EMBL" id="SHM11605.1"/>
    </source>
</evidence>
<feature type="transmembrane region" description="Helical" evidence="1">
    <location>
        <begin position="31"/>
        <end position="49"/>
    </location>
</feature>
<feature type="transmembrane region" description="Helical" evidence="1">
    <location>
        <begin position="122"/>
        <end position="140"/>
    </location>
</feature>
<dbReference type="RefSeq" id="WP_072710037.1">
    <property type="nucleotide sequence ID" value="NZ_FRCF01000005.1"/>
</dbReference>
<keyword evidence="3" id="KW-1185">Reference proteome</keyword>
<feature type="transmembrane region" description="Helical" evidence="1">
    <location>
        <begin position="160"/>
        <end position="178"/>
    </location>
</feature>
<evidence type="ECO:0000256" key="1">
    <source>
        <dbReference type="SAM" id="Phobius"/>
    </source>
</evidence>
<sequence length="192" mass="22341">MKQFRYGLTLVIFLALPPARDLLESVMAFHMHMQMMLLFVAGLLMAPFFQKHFGHIFGKYNETGLPGVVLFLIILLYWMLPRAMDEALELWYVELWKFISLPFLAGVPLRDSWKKISRTFEVVLFLVLMVIFAVLAYLYIFAESTLCNNYLMIDQQTVGWGFAFLVLCIIMYILLVLFTDQSQYFGDDSESA</sequence>
<keyword evidence="1" id="KW-0812">Transmembrane</keyword>